<evidence type="ECO:0000256" key="4">
    <source>
        <dbReference type="ARBA" id="ARBA00022840"/>
    </source>
</evidence>
<keyword evidence="3" id="KW-0547">Nucleotide-binding</keyword>
<dbReference type="Gene3D" id="3.40.50.300">
    <property type="entry name" value="P-loop containing nucleotide triphosphate hydrolases"/>
    <property type="match status" value="2"/>
</dbReference>
<evidence type="ECO:0000256" key="1">
    <source>
        <dbReference type="ARBA" id="ARBA00005417"/>
    </source>
</evidence>
<evidence type="ECO:0000256" key="3">
    <source>
        <dbReference type="ARBA" id="ARBA00022741"/>
    </source>
</evidence>
<dbReference type="InterPro" id="IPR050611">
    <property type="entry name" value="ABCF"/>
</dbReference>
<keyword evidence="7" id="KW-1185">Reference proteome</keyword>
<organism evidence="6 7">
    <name type="scientific">Rhizobium jaguaris</name>
    <dbReference type="NCBI Taxonomy" id="1312183"/>
    <lineage>
        <taxon>Bacteria</taxon>
        <taxon>Pseudomonadati</taxon>
        <taxon>Pseudomonadota</taxon>
        <taxon>Alphaproteobacteria</taxon>
        <taxon>Hyphomicrobiales</taxon>
        <taxon>Rhizobiaceae</taxon>
        <taxon>Rhizobium/Agrobacterium group</taxon>
        <taxon>Rhizobium</taxon>
    </lineage>
</organism>
<feature type="domain" description="ABC transporter" evidence="5">
    <location>
        <begin position="1"/>
        <end position="222"/>
    </location>
</feature>
<accession>A0A387FQZ0</accession>
<keyword evidence="2" id="KW-0677">Repeat</keyword>
<comment type="similarity">
    <text evidence="1">Belongs to the ABC transporter superfamily.</text>
</comment>
<dbReference type="EMBL" id="CP032694">
    <property type="protein sequence ID" value="AYG59825.1"/>
    <property type="molecule type" value="Genomic_DNA"/>
</dbReference>
<evidence type="ECO:0000313" key="7">
    <source>
        <dbReference type="Proteomes" id="UP000282195"/>
    </source>
</evidence>
<dbReference type="PANTHER" id="PTHR19211:SF14">
    <property type="entry name" value="ATP-BINDING CASSETTE SUB-FAMILY F MEMBER 1"/>
    <property type="match status" value="1"/>
</dbReference>
<dbReference type="PANTHER" id="PTHR19211">
    <property type="entry name" value="ATP-BINDING TRANSPORT PROTEIN-RELATED"/>
    <property type="match status" value="1"/>
</dbReference>
<dbReference type="Pfam" id="PF00005">
    <property type="entry name" value="ABC_tran"/>
    <property type="match status" value="2"/>
</dbReference>
<dbReference type="OrthoDB" id="9808609at2"/>
<evidence type="ECO:0000256" key="2">
    <source>
        <dbReference type="ARBA" id="ARBA00022737"/>
    </source>
</evidence>
<dbReference type="KEGG" id="rjg:CCGE525_14160"/>
<name>A0A387FQZ0_9HYPH</name>
<sequence length="514" mass="56340">MTLINLRNFGVTLGVPLISNLNFTVGAGDRVGIVAANGRGKSTLLNCIAGRLEPTVGDITRSRGLQVGYVEQNVPANLAAVSFYDAVLRALPEEQAESEGWRVDVTLDSLDVPQAMRERALAELSGGWQRLAMLARVWVTEPDLLLLDEPTNHLDLAKIALLEDWLNALPRDVPVLISSHDRSFLDAVCNRTLFLRQELSLAYSLPYSRARAALDEADASDERRFQKDMKTSQQLRKQAAKLNNLGINSGSDLLTVKTKQLKARAERFEDTARPGHQERSSGAIKLANRGIQARILVTLDDASVETPDGTLLFKTGKRWICQSDRIVLLGHNGAGKTRLVEMIRNAIVGQTGVAAIKATPSLTLGYSDQALSHLRPDDTPLGLITRLFELGEQRARTLLAGAGMGIDMQGRAIGRLSGGQKARLSMLVLRLTNPNFYLLDEPTNHLDIDGQEALEGELMAREASCLLVSHDRSFVGAIGNRFWLIEKRRLVEVDGPEEFFGEAGRRGEGMVGVR</sequence>
<evidence type="ECO:0000313" key="6">
    <source>
        <dbReference type="EMBL" id="AYG59825.1"/>
    </source>
</evidence>
<dbReference type="PROSITE" id="PS00211">
    <property type="entry name" value="ABC_TRANSPORTER_1"/>
    <property type="match status" value="1"/>
</dbReference>
<dbReference type="InterPro" id="IPR003593">
    <property type="entry name" value="AAA+_ATPase"/>
</dbReference>
<dbReference type="InterPro" id="IPR017871">
    <property type="entry name" value="ABC_transporter-like_CS"/>
</dbReference>
<dbReference type="PROSITE" id="PS50893">
    <property type="entry name" value="ABC_TRANSPORTER_2"/>
    <property type="match status" value="2"/>
</dbReference>
<dbReference type="Proteomes" id="UP000282195">
    <property type="component" value="Chromosome"/>
</dbReference>
<dbReference type="AlphaFoldDB" id="A0A387FQZ0"/>
<dbReference type="InterPro" id="IPR027417">
    <property type="entry name" value="P-loop_NTPase"/>
</dbReference>
<evidence type="ECO:0000259" key="5">
    <source>
        <dbReference type="PROSITE" id="PS50893"/>
    </source>
</evidence>
<dbReference type="GO" id="GO:0016887">
    <property type="term" value="F:ATP hydrolysis activity"/>
    <property type="evidence" value="ECO:0007669"/>
    <property type="project" value="InterPro"/>
</dbReference>
<dbReference type="SUPFAM" id="SSF52540">
    <property type="entry name" value="P-loop containing nucleoside triphosphate hydrolases"/>
    <property type="match status" value="2"/>
</dbReference>
<keyword evidence="4 6" id="KW-0067">ATP-binding</keyword>
<dbReference type="InterPro" id="IPR003439">
    <property type="entry name" value="ABC_transporter-like_ATP-bd"/>
</dbReference>
<feature type="domain" description="ABC transporter" evidence="5">
    <location>
        <begin position="297"/>
        <end position="512"/>
    </location>
</feature>
<gene>
    <name evidence="6" type="ORF">CCGE525_14160</name>
</gene>
<protein>
    <submittedName>
        <fullName evidence="6">ABC transporter ATP-binding protein</fullName>
    </submittedName>
</protein>
<proteinExistence type="inferred from homology"/>
<dbReference type="CDD" id="cd03221">
    <property type="entry name" value="ABCF_EF-3"/>
    <property type="match status" value="1"/>
</dbReference>
<reference evidence="6 7" key="1">
    <citation type="submission" date="2018-10" db="EMBL/GenBank/DDBJ databases">
        <title>Rhizobium etli, R. leguminosarum and a new Rhizobium genospecies from Phaseolus dumosus.</title>
        <authorList>
            <person name="Ramirez-Puebla S.T."/>
            <person name="Rogel-Hernandez M.A."/>
            <person name="Guerrero G."/>
            <person name="Ormeno-Orrillo E."/>
            <person name="Martinez-Romero J.C."/>
            <person name="Negrete-Yankelevich S."/>
            <person name="Martinez-Romero E."/>
        </authorList>
    </citation>
    <scope>NUCLEOTIDE SEQUENCE [LARGE SCALE GENOMIC DNA]</scope>
    <source>
        <strain evidence="6 7">CCGE525</strain>
    </source>
</reference>
<dbReference type="SMART" id="SM00382">
    <property type="entry name" value="AAA"/>
    <property type="match status" value="2"/>
</dbReference>
<dbReference type="GO" id="GO:0005524">
    <property type="term" value="F:ATP binding"/>
    <property type="evidence" value="ECO:0007669"/>
    <property type="project" value="UniProtKB-KW"/>
</dbReference>
<dbReference type="RefSeq" id="WP_120704828.1">
    <property type="nucleotide sequence ID" value="NZ_CP032694.1"/>
</dbReference>